<comment type="cofactor">
    <cofactor evidence="1">
        <name>a divalent metal cation</name>
        <dbReference type="ChEBI" id="CHEBI:60240"/>
    </cofactor>
</comment>
<feature type="domain" description="DDE Tnp4" evidence="8">
    <location>
        <begin position="179"/>
        <end position="340"/>
    </location>
</feature>
<comment type="subcellular location">
    <subcellularLocation>
        <location evidence="2">Nucleus</location>
    </subcellularLocation>
</comment>
<dbReference type="AlphaFoldDB" id="A0A6P4E474"/>
<evidence type="ECO:0000256" key="4">
    <source>
        <dbReference type="ARBA" id="ARBA00022722"/>
    </source>
</evidence>
<proteinExistence type="inferred from homology"/>
<reference evidence="10" key="1">
    <citation type="journal article" date="2021" name="Elife">
        <title>Highly contiguous assemblies of 101 drosophilid genomes.</title>
        <authorList>
            <person name="Kim B.Y."/>
            <person name="Wang J.R."/>
            <person name="Miller D.E."/>
            <person name="Barmina O."/>
            <person name="Delaney E."/>
            <person name="Thompson A."/>
            <person name="Comeault A.A."/>
            <person name="Peede D."/>
            <person name="D'Agostino E.R."/>
            <person name="Pelaez J."/>
            <person name="Aguilar J.M."/>
            <person name="Haji D."/>
            <person name="Matsunaga T."/>
            <person name="Armstrong E.E."/>
            <person name="Zych M."/>
            <person name="Ogawa Y."/>
            <person name="Stamenkovic-Radak M."/>
            <person name="Jelic M."/>
            <person name="Veselinovic M.S."/>
            <person name="Tanaskovic M."/>
            <person name="Eric P."/>
            <person name="Gao J.J."/>
            <person name="Katoh T.K."/>
            <person name="Toda M.J."/>
            <person name="Watabe H."/>
            <person name="Watada M."/>
            <person name="Davis J.S."/>
            <person name="Moyle L.C."/>
            <person name="Manoli G."/>
            <person name="Bertolini E."/>
            <person name="Kostal V."/>
            <person name="Hawley R.S."/>
            <person name="Takahashi A."/>
            <person name="Jones C.D."/>
            <person name="Price D.K."/>
            <person name="Whiteman N."/>
            <person name="Kopp A."/>
            <person name="Matute D.R."/>
            <person name="Petrov D.A."/>
        </authorList>
    </citation>
    <scope>NUCLEOTIDE SEQUENCE [LARGE SCALE GENOMIC DNA]</scope>
</reference>
<keyword evidence="10" id="KW-1185">Reference proteome</keyword>
<name>A0A6P4E474_DRORH</name>
<evidence type="ECO:0000256" key="3">
    <source>
        <dbReference type="ARBA" id="ARBA00006958"/>
    </source>
</evidence>
<dbReference type="GO" id="GO:0004518">
    <property type="term" value="F:nuclease activity"/>
    <property type="evidence" value="ECO:0007669"/>
    <property type="project" value="UniProtKB-KW"/>
</dbReference>
<evidence type="ECO:0000256" key="2">
    <source>
        <dbReference type="ARBA" id="ARBA00004123"/>
    </source>
</evidence>
<keyword evidence="6" id="KW-0378">Hydrolase</keyword>
<evidence type="ECO:0000259" key="8">
    <source>
        <dbReference type="Pfam" id="PF13359"/>
    </source>
</evidence>
<dbReference type="PANTHER" id="PTHR22930:SF269">
    <property type="entry name" value="NUCLEASE HARBI1-LIKE PROTEIN"/>
    <property type="match status" value="1"/>
</dbReference>
<keyword evidence="5" id="KW-0479">Metal-binding</keyword>
<organism evidence="11">
    <name type="scientific">Drosophila rhopaloa</name>
    <name type="common">Fruit fly</name>
    <dbReference type="NCBI Taxonomy" id="1041015"/>
    <lineage>
        <taxon>Eukaryota</taxon>
        <taxon>Metazoa</taxon>
        <taxon>Ecdysozoa</taxon>
        <taxon>Arthropoda</taxon>
        <taxon>Hexapoda</taxon>
        <taxon>Insecta</taxon>
        <taxon>Pterygota</taxon>
        <taxon>Neoptera</taxon>
        <taxon>Endopterygota</taxon>
        <taxon>Diptera</taxon>
        <taxon>Brachycera</taxon>
        <taxon>Muscomorpha</taxon>
        <taxon>Ephydroidea</taxon>
        <taxon>Drosophilidae</taxon>
        <taxon>Drosophila</taxon>
        <taxon>Sophophora</taxon>
    </lineage>
</organism>
<reference evidence="11" key="2">
    <citation type="submission" date="2025-04" db="UniProtKB">
        <authorList>
            <consortium name="RefSeq"/>
        </authorList>
    </citation>
    <scope>IDENTIFICATION</scope>
</reference>
<dbReference type="PANTHER" id="PTHR22930">
    <property type="match status" value="1"/>
</dbReference>
<evidence type="ECO:0000256" key="1">
    <source>
        <dbReference type="ARBA" id="ARBA00001968"/>
    </source>
</evidence>
<accession>A0A6P4E474</accession>
<dbReference type="Pfam" id="PF13359">
    <property type="entry name" value="DDE_Tnp_4"/>
    <property type="match status" value="1"/>
</dbReference>
<dbReference type="GO" id="GO:0016787">
    <property type="term" value="F:hydrolase activity"/>
    <property type="evidence" value="ECO:0007669"/>
    <property type="project" value="UniProtKB-KW"/>
</dbReference>
<dbReference type="Proteomes" id="UP001652680">
    <property type="component" value="Unassembled WGS sequence"/>
</dbReference>
<dbReference type="InterPro" id="IPR045249">
    <property type="entry name" value="HARBI1-like"/>
</dbReference>
<keyword evidence="4" id="KW-0540">Nuclease</keyword>
<evidence type="ECO:0000313" key="10">
    <source>
        <dbReference type="Proteomes" id="UP001652680"/>
    </source>
</evidence>
<dbReference type="RefSeq" id="XP_016972800.1">
    <property type="nucleotide sequence ID" value="XM_017117311.1"/>
</dbReference>
<dbReference type="OrthoDB" id="7872321at2759"/>
<evidence type="ECO:0000256" key="6">
    <source>
        <dbReference type="ARBA" id="ARBA00022801"/>
    </source>
</evidence>
<evidence type="ECO:0000256" key="7">
    <source>
        <dbReference type="ARBA" id="ARBA00023242"/>
    </source>
</evidence>
<dbReference type="GO" id="GO:0046872">
    <property type="term" value="F:metal ion binding"/>
    <property type="evidence" value="ECO:0007669"/>
    <property type="project" value="UniProtKB-KW"/>
</dbReference>
<gene>
    <name evidence="11" type="primary">LOC108040069</name>
    <name evidence="9" type="synonym">108040069</name>
</gene>
<evidence type="ECO:0000313" key="11">
    <source>
        <dbReference type="RefSeq" id="XP_016972800.1"/>
    </source>
</evidence>
<reference evidence="9" key="3">
    <citation type="submission" date="2025-05" db="UniProtKB">
        <authorList>
            <consortium name="EnsemblMetazoa"/>
        </authorList>
    </citation>
    <scope>IDENTIFICATION</scope>
</reference>
<sequence length="404" mass="45990">MLSRKDANVKLVVAMAACIVALEEESAQKKRPRRKYWVSPYLQERSNKGRHSSDFQNLLKTPSMFFENFHMSEKSFNTLFGMVEEYLIPKRNTRPDAIPIKAKLAIVLEFLASGDQQRHVGATYRISKQHFGKIILQVSIAIWTALQKELPKWTTGNMLKWARGFDDEWSFPNCIGAVGGKHVAIKAPPNSKSLFHNYKGFHSVVLMAICDAHYRFTYIVVGALGSEGDINAFTHSDLGEQLLLDELPFPKDKVINGHCTPYYIVGDDAFPLHKRLMKPYSGNDLDRKERIFNYRLSRARRSIENAFGILSARWKALQHTLLINPSKVQKIVVACCALHNFLIRESRATYVMQDIPSTVLTDLQPGRRGRPQDFSKEVRNNVKEYLNGTAGYSQLPWQDESAGV</sequence>
<dbReference type="GeneID" id="108040069"/>
<protein>
    <submittedName>
        <fullName evidence="11">Nuclease HARBI1</fullName>
    </submittedName>
</protein>
<evidence type="ECO:0000313" key="9">
    <source>
        <dbReference type="EnsemblMetazoa" id="XP_016972800.1"/>
    </source>
</evidence>
<comment type="similarity">
    <text evidence="3">Belongs to the HARBI1 family.</text>
</comment>
<dbReference type="GO" id="GO:0005634">
    <property type="term" value="C:nucleus"/>
    <property type="evidence" value="ECO:0007669"/>
    <property type="project" value="UniProtKB-SubCell"/>
</dbReference>
<keyword evidence="7" id="KW-0539">Nucleus</keyword>
<evidence type="ECO:0000256" key="5">
    <source>
        <dbReference type="ARBA" id="ARBA00022723"/>
    </source>
</evidence>
<dbReference type="EnsemblMetazoa" id="XM_017117311.2">
    <property type="protein sequence ID" value="XP_016972800.1"/>
    <property type="gene ID" value="LOC108040069"/>
</dbReference>
<dbReference type="InterPro" id="IPR027806">
    <property type="entry name" value="HARBI1_dom"/>
</dbReference>